<organism evidence="2 4">
    <name type="scientific">Escherichia coli</name>
    <dbReference type="NCBI Taxonomy" id="562"/>
    <lineage>
        <taxon>Bacteria</taxon>
        <taxon>Pseudomonadati</taxon>
        <taxon>Pseudomonadota</taxon>
        <taxon>Gammaproteobacteria</taxon>
        <taxon>Enterobacterales</taxon>
        <taxon>Enterobacteriaceae</taxon>
        <taxon>Escherichia</taxon>
    </lineage>
</organism>
<accession>A0A2A3VFZ5</accession>
<proteinExistence type="predicted"/>
<dbReference type="Proteomes" id="UP000236551">
    <property type="component" value="Chromosome"/>
</dbReference>
<dbReference type="AlphaFoldDB" id="A0A2A3VFZ5"/>
<dbReference type="RefSeq" id="WP_021558665.1">
    <property type="nucleotide sequence ID" value="NZ_AP027709.1"/>
</dbReference>
<dbReference type="Proteomes" id="UP000436141">
    <property type="component" value="Unassembled WGS sequence"/>
</dbReference>
<evidence type="ECO:0000313" key="1">
    <source>
        <dbReference type="EMBL" id="ATZ34266.1"/>
    </source>
</evidence>
<dbReference type="Pfam" id="PF07278">
    <property type="entry name" value="DUF1441"/>
    <property type="match status" value="1"/>
</dbReference>
<reference evidence="2 4" key="2">
    <citation type="submission" date="2019-12" db="EMBL/GenBank/DDBJ databases">
        <title>Enteriobacteria Tanzani isolates_10434.</title>
        <authorList>
            <person name="Subbiah M."/>
            <person name="Call D."/>
        </authorList>
    </citation>
    <scope>NUCLEOTIDE SEQUENCE [LARGE SCALE GENOMIC DNA]</scope>
    <source>
        <strain evidence="2 4">10434wD1</strain>
    </source>
</reference>
<gene>
    <name evidence="1" type="ORF">CV83915_03989</name>
    <name evidence="2" type="ORF">GRW05_15015</name>
</gene>
<dbReference type="EMBL" id="WUIY01000082">
    <property type="protein sequence ID" value="MXI75549.1"/>
    <property type="molecule type" value="Genomic_DNA"/>
</dbReference>
<evidence type="ECO:0000313" key="2">
    <source>
        <dbReference type="EMBL" id="MXI75549.1"/>
    </source>
</evidence>
<dbReference type="InterPro" id="IPR009901">
    <property type="entry name" value="Phage_VT1-Sakai_H0025"/>
</dbReference>
<sequence>MDRELKNLKLNINQLAELAGVCRQTVAKRLKDIQPAGGHEKLKLYRLTDIISAFMNIPAPASLEDMDPQSRKAWYQSERERLKFEQETAELIPAVDVRRELVIFGKILSEELAKLPDILAHDAGINQNAVNRVRQIIDDLCRQITTRVIQANDWHDSTPQVVQEIHQGE</sequence>
<protein>
    <submittedName>
        <fullName evidence="2">DUF1441 family protein</fullName>
    </submittedName>
</protein>
<evidence type="ECO:0000313" key="4">
    <source>
        <dbReference type="Proteomes" id="UP000436141"/>
    </source>
</evidence>
<dbReference type="EMBL" id="CP024978">
    <property type="protein sequence ID" value="ATZ34266.1"/>
    <property type="molecule type" value="Genomic_DNA"/>
</dbReference>
<reference evidence="1 3" key="1">
    <citation type="submission" date="2017-11" db="EMBL/GenBank/DDBJ databases">
        <title>Escherichia coli CV839-15 Genome sequencing and assembly.</title>
        <authorList>
            <person name="Li Z."/>
            <person name="Song N."/>
            <person name="Li W."/>
            <person name="Philip H.R."/>
            <person name="Bu Z."/>
            <person name="Siguo L."/>
        </authorList>
    </citation>
    <scope>NUCLEOTIDE SEQUENCE [LARGE SCALE GENOMIC DNA]</scope>
    <source>
        <strain evidence="1 3">CV839-15</strain>
    </source>
</reference>
<name>A0A2A3VFZ5_ECOLX</name>
<evidence type="ECO:0000313" key="3">
    <source>
        <dbReference type="Proteomes" id="UP000236551"/>
    </source>
</evidence>